<dbReference type="SMART" id="SM00554">
    <property type="entry name" value="FAS1"/>
    <property type="match status" value="1"/>
</dbReference>
<dbReference type="Gene3D" id="2.30.180.10">
    <property type="entry name" value="FAS1 domain"/>
    <property type="match status" value="1"/>
</dbReference>
<dbReference type="PROSITE" id="PS50213">
    <property type="entry name" value="FAS1"/>
    <property type="match status" value="1"/>
</dbReference>
<evidence type="ECO:0000313" key="2">
    <source>
        <dbReference type="EMBL" id="MBG0569238.1"/>
    </source>
</evidence>
<feature type="domain" description="FAS1" evidence="1">
    <location>
        <begin position="3"/>
        <end position="129"/>
    </location>
</feature>
<dbReference type="EMBL" id="JADQTO010000061">
    <property type="protein sequence ID" value="MBG0569238.1"/>
    <property type="molecule type" value="Genomic_DNA"/>
</dbReference>
<dbReference type="Pfam" id="PF02469">
    <property type="entry name" value="Fasciclin"/>
    <property type="match status" value="1"/>
</dbReference>
<dbReference type="Proteomes" id="UP000598146">
    <property type="component" value="Unassembled WGS sequence"/>
</dbReference>
<name>A0A931CMU2_9ACTN</name>
<keyword evidence="3" id="KW-1185">Reference proteome</keyword>
<dbReference type="InterPro" id="IPR036378">
    <property type="entry name" value="FAS1_dom_sf"/>
</dbReference>
<comment type="caution">
    <text evidence="2">The sequence shown here is derived from an EMBL/GenBank/DDBJ whole genome shotgun (WGS) entry which is preliminary data.</text>
</comment>
<dbReference type="AlphaFoldDB" id="A0A931CMU2"/>
<protein>
    <submittedName>
        <fullName evidence="2">Fasciclin domain-containing protein</fullName>
    </submittedName>
</protein>
<accession>A0A931CMU2</accession>
<dbReference type="SUPFAM" id="SSF82153">
    <property type="entry name" value="FAS1 domain"/>
    <property type="match status" value="1"/>
</dbReference>
<evidence type="ECO:0000313" key="3">
    <source>
        <dbReference type="Proteomes" id="UP000598146"/>
    </source>
</evidence>
<gene>
    <name evidence="2" type="ORF">I4J89_48355</name>
</gene>
<dbReference type="InterPro" id="IPR000782">
    <property type="entry name" value="FAS1_domain"/>
</dbReference>
<reference evidence="2" key="1">
    <citation type="submission" date="2020-11" db="EMBL/GenBank/DDBJ databases">
        <title>Isolation and identification of active actinomycetes.</title>
        <authorList>
            <person name="Sun X."/>
        </authorList>
    </citation>
    <scope>NUCLEOTIDE SEQUENCE</scope>
    <source>
        <strain evidence="2">NEAU-A11</strain>
    </source>
</reference>
<dbReference type="RefSeq" id="WP_196420982.1">
    <property type="nucleotide sequence ID" value="NZ_JADQTO010000061.1"/>
</dbReference>
<sequence>MAAKPVASAVAGSAFLSELSTGLKRAGLIDSLNTAKALTLFAPVNSAIRKSKEWASAKSRDELARLLANHVLPERLSPQHVLGRHTSIAGATVAVEMDAGQTKVNGAARVICANIQTRNATIYLIDTLLSADGFPSSGPIVTPK</sequence>
<evidence type="ECO:0000259" key="1">
    <source>
        <dbReference type="PROSITE" id="PS50213"/>
    </source>
</evidence>
<organism evidence="2 3">
    <name type="scientific">Actinoplanes aureus</name>
    <dbReference type="NCBI Taxonomy" id="2792083"/>
    <lineage>
        <taxon>Bacteria</taxon>
        <taxon>Bacillati</taxon>
        <taxon>Actinomycetota</taxon>
        <taxon>Actinomycetes</taxon>
        <taxon>Micromonosporales</taxon>
        <taxon>Micromonosporaceae</taxon>
        <taxon>Actinoplanes</taxon>
    </lineage>
</organism>
<proteinExistence type="predicted"/>